<reference evidence="4" key="1">
    <citation type="journal article" date="2015" name="Genome Announc.">
        <title>Draft genome sequence of the fungus Penicillium brasilianum MG11.</title>
        <authorList>
            <person name="Horn F."/>
            <person name="Linde J."/>
            <person name="Mattern D.J."/>
            <person name="Walther G."/>
            <person name="Guthke R."/>
            <person name="Brakhage A.A."/>
            <person name="Valiante V."/>
        </authorList>
    </citation>
    <scope>NUCLEOTIDE SEQUENCE [LARGE SCALE GENOMIC DNA]</scope>
    <source>
        <strain evidence="4">MG11</strain>
    </source>
</reference>
<name>A0A0F7TVZ2_PENBI</name>
<dbReference type="EMBL" id="CDHK01000008">
    <property type="protein sequence ID" value="CEJ60001.1"/>
    <property type="molecule type" value="Genomic_DNA"/>
</dbReference>
<keyword evidence="2" id="KW-0812">Transmembrane</keyword>
<dbReference type="AlphaFoldDB" id="A0A0F7TVZ2"/>
<feature type="compositionally biased region" description="Polar residues" evidence="1">
    <location>
        <begin position="124"/>
        <end position="137"/>
    </location>
</feature>
<protein>
    <submittedName>
        <fullName evidence="3">Uncharacterized protein</fullName>
    </submittedName>
</protein>
<sequence>MTEKEKASLAFPMICILTSFAFTSYLYRTWFSQQFRAGKRLLRRLSRKSQRQSRRWIQQLHRITDNRREENAWRTYNILEPSTQGSADHLVRTTYSTSGRPQWDSDNTSTASSSNLDEDEDSDTGSTGEPSPLSLPTPSFRPTWILDSSGQYVLNRAPAPLPRATWEVELDERSQNGRGPGAWLDRMIDWVVRRVVADFDTEMRDETERANVDRRGMRPDEIAHVQKQMEM</sequence>
<evidence type="ECO:0000313" key="4">
    <source>
        <dbReference type="Proteomes" id="UP000042958"/>
    </source>
</evidence>
<keyword evidence="2" id="KW-0472">Membrane</keyword>
<proteinExistence type="predicted"/>
<evidence type="ECO:0000313" key="3">
    <source>
        <dbReference type="EMBL" id="CEJ60001.1"/>
    </source>
</evidence>
<keyword evidence="2" id="KW-1133">Transmembrane helix</keyword>
<accession>A0A0F7TVZ2</accession>
<keyword evidence="4" id="KW-1185">Reference proteome</keyword>
<dbReference type="OrthoDB" id="4504150at2759"/>
<evidence type="ECO:0000256" key="2">
    <source>
        <dbReference type="SAM" id="Phobius"/>
    </source>
</evidence>
<feature type="compositionally biased region" description="Low complexity" evidence="1">
    <location>
        <begin position="104"/>
        <end position="115"/>
    </location>
</feature>
<dbReference type="Proteomes" id="UP000042958">
    <property type="component" value="Unassembled WGS sequence"/>
</dbReference>
<gene>
    <name evidence="3" type="ORF">PMG11_08598</name>
</gene>
<evidence type="ECO:0000256" key="1">
    <source>
        <dbReference type="SAM" id="MobiDB-lite"/>
    </source>
</evidence>
<feature type="region of interest" description="Disordered" evidence="1">
    <location>
        <begin position="94"/>
        <end position="141"/>
    </location>
</feature>
<feature type="transmembrane region" description="Helical" evidence="2">
    <location>
        <begin position="7"/>
        <end position="27"/>
    </location>
</feature>
<organism evidence="3 4">
    <name type="scientific">Penicillium brasilianum</name>
    <dbReference type="NCBI Taxonomy" id="104259"/>
    <lineage>
        <taxon>Eukaryota</taxon>
        <taxon>Fungi</taxon>
        <taxon>Dikarya</taxon>
        <taxon>Ascomycota</taxon>
        <taxon>Pezizomycotina</taxon>
        <taxon>Eurotiomycetes</taxon>
        <taxon>Eurotiomycetidae</taxon>
        <taxon>Eurotiales</taxon>
        <taxon>Aspergillaceae</taxon>
        <taxon>Penicillium</taxon>
    </lineage>
</organism>